<keyword evidence="1" id="KW-0732">Signal</keyword>
<evidence type="ECO:0000313" key="3">
    <source>
        <dbReference type="EMBL" id="CAG8426854.1"/>
    </source>
</evidence>
<proteinExistence type="predicted"/>
<dbReference type="PANTHER" id="PTHR39460">
    <property type="entry name" value="EXPRESSED PROTEIN"/>
    <property type="match status" value="1"/>
</dbReference>
<feature type="signal peptide" evidence="1">
    <location>
        <begin position="1"/>
        <end position="22"/>
    </location>
</feature>
<gene>
    <name evidence="3" type="ORF">PSALAMII_LOCUS10852</name>
</gene>
<dbReference type="AlphaFoldDB" id="A0A9W4K311"/>
<dbReference type="EMBL" id="CAJVPA010000261">
    <property type="protein sequence ID" value="CAG8426854.1"/>
    <property type="molecule type" value="Genomic_DNA"/>
</dbReference>
<comment type="caution">
    <text evidence="3">The sequence shown here is derived from an EMBL/GenBank/DDBJ whole genome shotgun (WGS) entry which is preliminary data.</text>
</comment>
<dbReference type="InterPro" id="IPR056146">
    <property type="entry name" value="DUF7729"/>
</dbReference>
<dbReference type="Proteomes" id="UP001152646">
    <property type="component" value="Unassembled WGS sequence"/>
</dbReference>
<organism evidence="3 4">
    <name type="scientific">Penicillium salamii</name>
    <dbReference type="NCBI Taxonomy" id="1612424"/>
    <lineage>
        <taxon>Eukaryota</taxon>
        <taxon>Fungi</taxon>
        <taxon>Dikarya</taxon>
        <taxon>Ascomycota</taxon>
        <taxon>Pezizomycotina</taxon>
        <taxon>Eurotiomycetes</taxon>
        <taxon>Eurotiomycetidae</taxon>
        <taxon>Eurotiales</taxon>
        <taxon>Aspergillaceae</taxon>
        <taxon>Penicillium</taxon>
    </lineage>
</organism>
<dbReference type="PANTHER" id="PTHR39460:SF1">
    <property type="entry name" value="C6 TRANSCRIPTION FACTOR"/>
    <property type="match status" value="1"/>
</dbReference>
<accession>A0A9W4K311</accession>
<dbReference type="OrthoDB" id="2564812at2759"/>
<protein>
    <recommendedName>
        <fullName evidence="2">DUF7729 domain-containing protein</fullName>
    </recommendedName>
</protein>
<feature type="domain" description="DUF7729" evidence="2">
    <location>
        <begin position="69"/>
        <end position="274"/>
    </location>
</feature>
<evidence type="ECO:0000256" key="1">
    <source>
        <dbReference type="SAM" id="SignalP"/>
    </source>
</evidence>
<evidence type="ECO:0000259" key="2">
    <source>
        <dbReference type="Pfam" id="PF24855"/>
    </source>
</evidence>
<feature type="chain" id="PRO_5040960415" description="DUF7729 domain-containing protein" evidence="1">
    <location>
        <begin position="23"/>
        <end position="307"/>
    </location>
</feature>
<reference evidence="3" key="1">
    <citation type="submission" date="2021-07" db="EMBL/GenBank/DDBJ databases">
        <authorList>
            <person name="Branca A.L. A."/>
        </authorList>
    </citation>
    <scope>NUCLEOTIDE SEQUENCE</scope>
</reference>
<dbReference type="Pfam" id="PF24855">
    <property type="entry name" value="DUF7729"/>
    <property type="match status" value="1"/>
</dbReference>
<evidence type="ECO:0000313" key="4">
    <source>
        <dbReference type="Proteomes" id="UP001152646"/>
    </source>
</evidence>
<sequence length="307" mass="33166">MARYNPLYLILITVLCLSIASAQPVEQNANMHSGRHASGAIIADRQSTIYQERAARDIVTASNTTSTDMPAPYDTLAYNFANTTSCIDFYTKWRANKTITDCHAISLLLENSNAFFHTLRSSAAITRVLETSCTQDAKKCTSIMDDLAADLLKSENCREDYHNGNSVVKGTYRDLVAYEPMYRATCLRNSVTQKYCFVDAASNSSSPDDYNIYFMPLGNSLGMGSKPTCSECLQASMDLFSGWAKVDGQPLATTYLLSAKAINAHCGAGFATTNITVGSDAVTGAGLAIPLPRVGMVISALVALSFV</sequence>
<name>A0A9W4K311_9EURO</name>